<evidence type="ECO:0000256" key="5">
    <source>
        <dbReference type="ARBA" id="ARBA00022946"/>
    </source>
</evidence>
<name>A0A5B7ECC6_PORTR</name>
<dbReference type="SUPFAM" id="SSF54849">
    <property type="entry name" value="GroEL-intermediate domain like"/>
    <property type="match status" value="1"/>
</dbReference>
<keyword evidence="6" id="KW-0496">Mitochondrion</keyword>
<reference evidence="10 11" key="1">
    <citation type="submission" date="2019-05" db="EMBL/GenBank/DDBJ databases">
        <title>Another draft genome of Portunus trituberculatus and its Hox gene families provides insights of decapod evolution.</title>
        <authorList>
            <person name="Jeong J.-H."/>
            <person name="Song I."/>
            <person name="Kim S."/>
            <person name="Choi T."/>
            <person name="Kim D."/>
            <person name="Ryu S."/>
            <person name="Kim W."/>
        </authorList>
    </citation>
    <scope>NUCLEOTIDE SEQUENCE [LARGE SCALE GENOMIC DNA]</scope>
    <source>
        <tissue evidence="10">Muscle</tissue>
    </source>
</reference>
<dbReference type="AlphaFoldDB" id="A0A5B7ECC6"/>
<dbReference type="Gene3D" id="3.50.7.10">
    <property type="entry name" value="GroEL"/>
    <property type="match status" value="1"/>
</dbReference>
<evidence type="ECO:0000256" key="3">
    <source>
        <dbReference type="ARBA" id="ARBA00022741"/>
    </source>
</evidence>
<dbReference type="InterPro" id="IPR027410">
    <property type="entry name" value="TCP-1-like_intermed_sf"/>
</dbReference>
<evidence type="ECO:0000256" key="8">
    <source>
        <dbReference type="ARBA" id="ARBA00030005"/>
    </source>
</evidence>
<keyword evidence="5" id="KW-0809">Transit peptide</keyword>
<keyword evidence="7" id="KW-0143">Chaperone</keyword>
<dbReference type="GO" id="GO:0005759">
    <property type="term" value="C:mitochondrial matrix"/>
    <property type="evidence" value="ECO:0007669"/>
    <property type="project" value="UniProtKB-SubCell"/>
</dbReference>
<dbReference type="Gene3D" id="3.30.260.10">
    <property type="entry name" value="TCP-1-like chaperonin intermediate domain"/>
    <property type="match status" value="1"/>
</dbReference>
<evidence type="ECO:0000256" key="1">
    <source>
        <dbReference type="ARBA" id="ARBA00004305"/>
    </source>
</evidence>
<dbReference type="GO" id="GO:0005524">
    <property type="term" value="F:ATP binding"/>
    <property type="evidence" value="ECO:0007669"/>
    <property type="project" value="UniProtKB-KW"/>
</dbReference>
<evidence type="ECO:0000256" key="9">
    <source>
        <dbReference type="RuleBase" id="RU000418"/>
    </source>
</evidence>
<accession>A0A5B7ECC6</accession>
<sequence>MVREACRVDQGNAGSVYCGTDEWLWVMEQFAGCDIPSSPMAPLLSCAGEVLMRGVMLAVEAVIDHLRSLSRQVTTPAEITQVATISANGDSEVGELISAAMEKVGRNGVITVKDGKTLKDELEVIEGMKFDRGYISPYFINTAKGAKVEYQDALVLLSEKKISSIQSIIPALEIANAQSRDDLSVLHCDRKPLLIIAEDVDGEALSTLVVNRLKIGLQIAAVKAPGFGDNRKNTIQDIAIATGALVFNDEASMVKIEDVQVWGAAAALCSVRIAKTCPNNTTGTVTEHFTADIGTAAAVNKYLLALPYSILHNHICMCFGFGCDRLCFVVWRLHD</sequence>
<dbReference type="InterPro" id="IPR001844">
    <property type="entry name" value="Cpn60/GroEL"/>
</dbReference>
<keyword evidence="11" id="KW-1185">Reference proteome</keyword>
<dbReference type="GO" id="GO:0042026">
    <property type="term" value="P:protein refolding"/>
    <property type="evidence" value="ECO:0007669"/>
    <property type="project" value="InterPro"/>
</dbReference>
<keyword evidence="3" id="KW-0547">Nucleotide-binding</keyword>
<proteinExistence type="inferred from homology"/>
<evidence type="ECO:0000256" key="7">
    <source>
        <dbReference type="ARBA" id="ARBA00023186"/>
    </source>
</evidence>
<keyword evidence="10" id="KW-0346">Stress response</keyword>
<dbReference type="EMBL" id="VSRR010002258">
    <property type="protein sequence ID" value="MPC30454.1"/>
    <property type="molecule type" value="Genomic_DNA"/>
</dbReference>
<organism evidence="10 11">
    <name type="scientific">Portunus trituberculatus</name>
    <name type="common">Swimming crab</name>
    <name type="synonym">Neptunus trituberculatus</name>
    <dbReference type="NCBI Taxonomy" id="210409"/>
    <lineage>
        <taxon>Eukaryota</taxon>
        <taxon>Metazoa</taxon>
        <taxon>Ecdysozoa</taxon>
        <taxon>Arthropoda</taxon>
        <taxon>Crustacea</taxon>
        <taxon>Multicrustacea</taxon>
        <taxon>Malacostraca</taxon>
        <taxon>Eumalacostraca</taxon>
        <taxon>Eucarida</taxon>
        <taxon>Decapoda</taxon>
        <taxon>Pleocyemata</taxon>
        <taxon>Brachyura</taxon>
        <taxon>Eubrachyura</taxon>
        <taxon>Portunoidea</taxon>
        <taxon>Portunidae</taxon>
        <taxon>Portuninae</taxon>
        <taxon>Portunus</taxon>
    </lineage>
</organism>
<gene>
    <name evidence="10" type="primary">Hsp60_0</name>
    <name evidence="10" type="ORF">E2C01_023721</name>
</gene>
<comment type="similarity">
    <text evidence="2 9">Belongs to the chaperonin (HSP60) family.</text>
</comment>
<dbReference type="InterPro" id="IPR002423">
    <property type="entry name" value="Cpn60/GroEL/TCP-1"/>
</dbReference>
<comment type="subcellular location">
    <subcellularLocation>
        <location evidence="1">Mitochondrion matrix</location>
    </subcellularLocation>
</comment>
<evidence type="ECO:0000313" key="10">
    <source>
        <dbReference type="EMBL" id="MPC30454.1"/>
    </source>
</evidence>
<evidence type="ECO:0000256" key="4">
    <source>
        <dbReference type="ARBA" id="ARBA00022840"/>
    </source>
</evidence>
<dbReference type="FunFam" id="3.30.260.10:FF:000019">
    <property type="entry name" value="60 kDa heat shock mitochondrial"/>
    <property type="match status" value="1"/>
</dbReference>
<evidence type="ECO:0000256" key="6">
    <source>
        <dbReference type="ARBA" id="ARBA00023128"/>
    </source>
</evidence>
<evidence type="ECO:0000313" key="11">
    <source>
        <dbReference type="Proteomes" id="UP000324222"/>
    </source>
</evidence>
<dbReference type="GO" id="GO:0140662">
    <property type="term" value="F:ATP-dependent protein folding chaperone"/>
    <property type="evidence" value="ECO:0007669"/>
    <property type="project" value="InterPro"/>
</dbReference>
<comment type="caution">
    <text evidence="10">The sequence shown here is derived from an EMBL/GenBank/DDBJ whole genome shotgun (WGS) entry which is preliminary data.</text>
</comment>
<dbReference type="FunFam" id="3.50.7.10:FF:000001">
    <property type="entry name" value="60 kDa chaperonin"/>
    <property type="match status" value="1"/>
</dbReference>
<dbReference type="PANTHER" id="PTHR45633">
    <property type="entry name" value="60 KDA HEAT SHOCK PROTEIN, MITOCHONDRIAL"/>
    <property type="match status" value="1"/>
</dbReference>
<dbReference type="Proteomes" id="UP000324222">
    <property type="component" value="Unassembled WGS sequence"/>
</dbReference>
<dbReference type="PRINTS" id="PR00298">
    <property type="entry name" value="CHAPERONIN60"/>
</dbReference>
<dbReference type="InterPro" id="IPR027409">
    <property type="entry name" value="GroEL-like_apical_dom_sf"/>
</dbReference>
<evidence type="ECO:0000256" key="2">
    <source>
        <dbReference type="ARBA" id="ARBA00006607"/>
    </source>
</evidence>
<dbReference type="Pfam" id="PF00118">
    <property type="entry name" value="Cpn60_TCP1"/>
    <property type="match status" value="1"/>
</dbReference>
<protein>
    <recommendedName>
        <fullName evidence="8">Heat shock protein 60</fullName>
    </recommendedName>
</protein>
<keyword evidence="4" id="KW-0067">ATP-binding</keyword>
<dbReference type="SUPFAM" id="SSF52029">
    <property type="entry name" value="GroEL apical domain-like"/>
    <property type="match status" value="1"/>
</dbReference>